<dbReference type="Pfam" id="PF12738">
    <property type="entry name" value="PTCB-BRCT"/>
    <property type="match status" value="1"/>
</dbReference>
<dbReference type="FunFam" id="3.40.50.10190:FF:000048">
    <property type="entry name" value="DNA repair protein Rtt107"/>
    <property type="match status" value="1"/>
</dbReference>
<dbReference type="EMBL" id="LAEV01000655">
    <property type="protein sequence ID" value="KKA29881.1"/>
    <property type="molecule type" value="Genomic_DNA"/>
</dbReference>
<evidence type="ECO:0000313" key="3">
    <source>
        <dbReference type="EMBL" id="KKA29881.1"/>
    </source>
</evidence>
<feature type="compositionally biased region" description="Acidic residues" evidence="1">
    <location>
        <begin position="603"/>
        <end position="612"/>
    </location>
</feature>
<dbReference type="Pfam" id="PF00533">
    <property type="entry name" value="BRCT"/>
    <property type="match status" value="1"/>
</dbReference>
<dbReference type="GO" id="GO:0006302">
    <property type="term" value="P:double-strand break repair"/>
    <property type="evidence" value="ECO:0007669"/>
    <property type="project" value="TreeGrafter"/>
</dbReference>
<sequence length="857" mass="96351">MAKAVFEQCVFAFVPNETLTPRLIEQLSEIIQKNGGAVCGLLDDADLATYEATHIISETVDFPQYVNTQAFMIPVVSHHWIRAALVRNRLPQIRPYSPDPRLIFSNVVVTCIGLPDIDTESIVGTIMALGGTESRAITRLTTHICTLELTDELKAQAEAKKFRGVFVIPHWFNDCFRLGKRIDDAPYKLPNIEVFTANPHDGIKLPSNKRIAGAIDPNPTFPLRSDLDSSREPLHVFQNKAVMLSSDLGISEVLRKTLSDLVKHSGGVVVDDTNDCDLFVCKYRDGDDFVRASHLCKHVGNLAWLYYLIINDIWTSPLSRLLHYPIPRKPLQGFQGLCITVSNYGGEARIYLENLITAAGATYTKSMGNYNTHLVTARKTGEKCEAAEDWGLEIVNHLWVEESYVKCAAQPCSNTRYSHFPPRTNLGEVLGQTYFDESILREKYYPGGEDLPKAAQLKRRIRDVANDHIIKKGPAKGTVNFNDDGIKTSTRTSARKARNADTSAMEVDTPVRQMRGRTSTSTSVYDTSVTEMDIDTPPSTAGRSAKSKAAQNIQNLVEDIKLYEKEMKRSSNGVWGGKRAADELEKAMQDSLKSKRTEKEQSMDVDEEESDEDHPSKKRRALPDIKYRIMVTGYKRWSHNAKLEEREKSRLREFGIKLVDDGNPCQYLAAPKILRTLKFLKTLARGPTVINTSFIDSVLDQDTMLNPDDFLLSDPEYETANDMDLQEAVARARANKGRLLAGVPIFCTDYVNNGKDTYRSIAEANGALWREWTGRNVIKPSRGETQTVGGTLEPVYLLSSHTAKEQRLYGRFLDMAVNGNMEPRIVATDWLLSMAIKQEYFWDEKYLAENWHGSGNK</sequence>
<feature type="region of interest" description="Disordered" evidence="1">
    <location>
        <begin position="483"/>
        <end position="505"/>
    </location>
</feature>
<dbReference type="Proteomes" id="UP000033483">
    <property type="component" value="Unassembled WGS sequence"/>
</dbReference>
<evidence type="ECO:0000313" key="4">
    <source>
        <dbReference type="Proteomes" id="UP000033483"/>
    </source>
</evidence>
<feature type="region of interest" description="Disordered" evidence="1">
    <location>
        <begin position="531"/>
        <end position="550"/>
    </location>
</feature>
<feature type="compositionally biased region" description="Basic and acidic residues" evidence="1">
    <location>
        <begin position="587"/>
        <end position="602"/>
    </location>
</feature>
<dbReference type="GO" id="GO:0005634">
    <property type="term" value="C:nucleus"/>
    <property type="evidence" value="ECO:0007669"/>
    <property type="project" value="TreeGrafter"/>
</dbReference>
<protein>
    <recommendedName>
        <fullName evidence="2">BRCT domain-containing protein</fullName>
    </recommendedName>
</protein>
<dbReference type="GO" id="GO:0035361">
    <property type="term" value="C:Cul8-RING ubiquitin ligase complex"/>
    <property type="evidence" value="ECO:0007669"/>
    <property type="project" value="TreeGrafter"/>
</dbReference>
<dbReference type="PROSITE" id="PS50172">
    <property type="entry name" value="BRCT"/>
    <property type="match status" value="4"/>
</dbReference>
<dbReference type="OrthoDB" id="342264at2759"/>
<dbReference type="SUPFAM" id="SSF52113">
    <property type="entry name" value="BRCT domain"/>
    <property type="match status" value="5"/>
</dbReference>
<dbReference type="CDD" id="cd17743">
    <property type="entry name" value="BRCT_BRC1_like_rpt5"/>
    <property type="match status" value="1"/>
</dbReference>
<dbReference type="Gene3D" id="3.40.50.10190">
    <property type="entry name" value="BRCT domain"/>
    <property type="match status" value="4"/>
</dbReference>
<feature type="domain" description="BRCT" evidence="2">
    <location>
        <begin position="232"/>
        <end position="314"/>
    </location>
</feature>
<dbReference type="AlphaFoldDB" id="A0A0F4ZID4"/>
<name>A0A0F4ZID4_9PEZI</name>
<feature type="region of interest" description="Disordered" evidence="1">
    <location>
        <begin position="587"/>
        <end position="620"/>
    </location>
</feature>
<organism evidence="3 4">
    <name type="scientific">Thielaviopsis punctulata</name>
    <dbReference type="NCBI Taxonomy" id="72032"/>
    <lineage>
        <taxon>Eukaryota</taxon>
        <taxon>Fungi</taxon>
        <taxon>Dikarya</taxon>
        <taxon>Ascomycota</taxon>
        <taxon>Pezizomycotina</taxon>
        <taxon>Sordariomycetes</taxon>
        <taxon>Hypocreomycetidae</taxon>
        <taxon>Microascales</taxon>
        <taxon>Ceratocystidaceae</taxon>
        <taxon>Thielaviopsis</taxon>
    </lineage>
</organism>
<dbReference type="GO" id="GO:1990683">
    <property type="term" value="P:DNA double-strand break attachment to nuclear envelope"/>
    <property type="evidence" value="ECO:0007669"/>
    <property type="project" value="TreeGrafter"/>
</dbReference>
<comment type="caution">
    <text evidence="3">The sequence shown here is derived from an EMBL/GenBank/DDBJ whole genome shotgun (WGS) entry which is preliminary data.</text>
</comment>
<accession>A0A0F4ZID4</accession>
<dbReference type="PANTHER" id="PTHR47667:SF1">
    <property type="entry name" value="REGULATOR OF TY1 TRANSPOSITION PROTEIN 107"/>
    <property type="match status" value="1"/>
</dbReference>
<keyword evidence="4" id="KW-1185">Reference proteome</keyword>
<dbReference type="PANTHER" id="PTHR47667">
    <property type="entry name" value="REGULATOR OF TY1 TRANSPOSITION PROTEIN 107"/>
    <property type="match status" value="1"/>
</dbReference>
<dbReference type="InterPro" id="IPR001357">
    <property type="entry name" value="BRCT_dom"/>
</dbReference>
<dbReference type="Pfam" id="PF16770">
    <property type="entry name" value="RTT107_BRCT_5"/>
    <property type="match status" value="1"/>
</dbReference>
<proteinExistence type="predicted"/>
<dbReference type="SMART" id="SM00292">
    <property type="entry name" value="BRCT"/>
    <property type="match status" value="4"/>
</dbReference>
<gene>
    <name evidence="3" type="ORF">TD95_003447</name>
</gene>
<feature type="domain" description="BRCT" evidence="2">
    <location>
        <begin position="1"/>
        <end position="98"/>
    </location>
</feature>
<dbReference type="CDD" id="cd18437">
    <property type="entry name" value="BRCT_BRC1_like_rpt3"/>
    <property type="match status" value="1"/>
</dbReference>
<evidence type="ECO:0000256" key="1">
    <source>
        <dbReference type="SAM" id="MobiDB-lite"/>
    </source>
</evidence>
<feature type="domain" description="BRCT" evidence="2">
    <location>
        <begin position="99"/>
        <end position="189"/>
    </location>
</feature>
<feature type="domain" description="BRCT" evidence="2">
    <location>
        <begin position="329"/>
        <end position="404"/>
    </location>
</feature>
<evidence type="ECO:0000259" key="2">
    <source>
        <dbReference type="PROSITE" id="PS50172"/>
    </source>
</evidence>
<reference evidence="3 4" key="1">
    <citation type="submission" date="2015-03" db="EMBL/GenBank/DDBJ databases">
        <authorList>
            <person name="Radwan O."/>
            <person name="Al-Naeli F.A."/>
            <person name="Rendon G.A."/>
            <person name="Fields C."/>
        </authorList>
    </citation>
    <scope>NUCLEOTIDE SEQUENCE [LARGE SCALE GENOMIC DNA]</scope>
    <source>
        <strain evidence="3">CR-DP1</strain>
    </source>
</reference>
<dbReference type="InterPro" id="IPR036420">
    <property type="entry name" value="BRCT_dom_sf"/>
</dbReference>
<dbReference type="InterPro" id="IPR053036">
    <property type="entry name" value="CellCycle_DNARepair_Reg"/>
</dbReference>